<evidence type="ECO:0000313" key="1">
    <source>
        <dbReference type="EMBL" id="EUN32159.1"/>
    </source>
</evidence>
<gene>
    <name evidence="1" type="ORF">COCVIDRAFT_86028</name>
</gene>
<dbReference type="OrthoDB" id="3478523at2759"/>
<reference evidence="1 2" key="1">
    <citation type="journal article" date="2013" name="PLoS Genet.">
        <title>Comparative genome structure, secondary metabolite, and effector coding capacity across Cochliobolus pathogens.</title>
        <authorList>
            <person name="Condon B.J."/>
            <person name="Leng Y."/>
            <person name="Wu D."/>
            <person name="Bushley K.E."/>
            <person name="Ohm R.A."/>
            <person name="Otillar R."/>
            <person name="Martin J."/>
            <person name="Schackwitz W."/>
            <person name="Grimwood J."/>
            <person name="MohdZainudin N."/>
            <person name="Xue C."/>
            <person name="Wang R."/>
            <person name="Manning V.A."/>
            <person name="Dhillon B."/>
            <person name="Tu Z.J."/>
            <person name="Steffenson B.J."/>
            <person name="Salamov A."/>
            <person name="Sun H."/>
            <person name="Lowry S."/>
            <person name="LaButti K."/>
            <person name="Han J."/>
            <person name="Copeland A."/>
            <person name="Lindquist E."/>
            <person name="Barry K."/>
            <person name="Schmutz J."/>
            <person name="Baker S.E."/>
            <person name="Ciuffetti L.M."/>
            <person name="Grigoriev I.V."/>
            <person name="Zhong S."/>
            <person name="Turgeon B.G."/>
        </authorList>
    </citation>
    <scope>NUCLEOTIDE SEQUENCE [LARGE SCALE GENOMIC DNA]</scope>
    <source>
        <strain evidence="1 2">FI3</strain>
    </source>
</reference>
<proteinExistence type="predicted"/>
<evidence type="ECO:0000313" key="2">
    <source>
        <dbReference type="Proteomes" id="UP000054337"/>
    </source>
</evidence>
<dbReference type="Proteomes" id="UP000054337">
    <property type="component" value="Unassembled WGS sequence"/>
</dbReference>
<keyword evidence="2" id="KW-1185">Reference proteome</keyword>
<dbReference type="RefSeq" id="XP_014561758.1">
    <property type="nucleotide sequence ID" value="XM_014706272.1"/>
</dbReference>
<protein>
    <submittedName>
        <fullName evidence="1">Uncharacterized protein</fullName>
    </submittedName>
</protein>
<accession>W7EZ02</accession>
<dbReference type="GeneID" id="26258395"/>
<sequence length="398" mass="44845">MIATTKYQRISKNLESLPCELHEDILIHLQFHQLIRLSSCAGPRLTWSLQHSLSPWNHHFTSPASITSLQELLAITDTVAKHGFPPSRKCIDATRIYEERNLRFLAYKASEWSSKYSLVQVRNLQTSEALVKHWLSQLSRMVTCVLSPIVPDDASFPQLPASFPTPASLAEFLASYQRAREANAEVLAEQLEQLALLYEAHPTCFKMPFDPRSSAPSTLNTAHIPSTMRSQARRIVNVARAGKWRRHRGFLHRFVWPGLVPYECCVRLFNGVVLRMGLLDGKKVEVEGELMEECKRVIEGRPVWARGVRKGKEVEGNSEGDAIEESSIMMGRQNLGADATPIRIQVCFEDAKEDVGKVLVVPRAEVELQWLERFAQVTASLEQAYHGLAKDSLVPVPA</sequence>
<dbReference type="HOGENOM" id="CLU_700171_0_0_1"/>
<name>W7EZ02_BIPV3</name>
<dbReference type="EMBL" id="KI968695">
    <property type="protein sequence ID" value="EUN32159.1"/>
    <property type="molecule type" value="Genomic_DNA"/>
</dbReference>
<dbReference type="AlphaFoldDB" id="W7EZ02"/>
<organism evidence="1 2">
    <name type="scientific">Bipolaris victoriae (strain FI3)</name>
    <name type="common">Victoria blight of oats agent</name>
    <name type="synonym">Cochliobolus victoriae</name>
    <dbReference type="NCBI Taxonomy" id="930091"/>
    <lineage>
        <taxon>Eukaryota</taxon>
        <taxon>Fungi</taxon>
        <taxon>Dikarya</taxon>
        <taxon>Ascomycota</taxon>
        <taxon>Pezizomycotina</taxon>
        <taxon>Dothideomycetes</taxon>
        <taxon>Pleosporomycetidae</taxon>
        <taxon>Pleosporales</taxon>
        <taxon>Pleosporineae</taxon>
        <taxon>Pleosporaceae</taxon>
        <taxon>Bipolaris</taxon>
    </lineage>
</organism>